<feature type="active site" description="Charge relay system" evidence="5">
    <location>
        <position position="445"/>
    </location>
</feature>
<dbReference type="InterPro" id="IPR013783">
    <property type="entry name" value="Ig-like_fold"/>
</dbReference>
<dbReference type="PANTHER" id="PTHR43806:SF11">
    <property type="entry name" value="CEREVISIN-RELATED"/>
    <property type="match status" value="1"/>
</dbReference>
<dbReference type="EMBL" id="FUZA01000002">
    <property type="protein sequence ID" value="SKB87468.1"/>
    <property type="molecule type" value="Genomic_DNA"/>
</dbReference>
<dbReference type="InterPro" id="IPR050131">
    <property type="entry name" value="Peptidase_S8_subtilisin-like"/>
</dbReference>
<sequence length="1789" mass="196568">MMKIYTSLLLLMVGLQVYAQEKAAPKLYLRNGTIVPKNNIINADPRSVNARKTDGEERVFIIIQFNGIPSETDKEKLQNADITLLEYIPENAYTAVANKGINMATLQNTSARSVVFLNPEQKIQPILLTGNIPDYATHGTDKVDVNISFPHSFSFEEISQNLAQNGIEVISDALKTYQIMEVRIAKDSLRAFTRFPWIQYIELIPQPEEPLLDKSTTTTRANALHSSKLSGYSLTGEGVVIGIGDYGNPRLHADVRKRIISDVPMASNAHGQHMTGIAAGAGIINEKYKGYAPKALVVSREHSEIWKNAAALVRDFNMVATNNSYAPGEGGGGCPGFGSYTFYSYVLDRQAFELPFLQHVFAAGNSGLAAPCNGFPGGFGNVLGEYMSAKNVITVGQTYTDGVIYPTSSKGPVQDGRIKPELTAPGTSIVSTVPVNSYQGGTGTSMAAPAVVGGLALLYQRYRQLNNQSNPKNALMKALLCNGAADHGPGGPDFSYGFGNMNLLRSVTMLDKRHYFTGTLAHKASEVHQINIPANTAELKVMLYWNDPAPSILAGGKTLVNNLNLTLTPNGSSAKLPQFPMSSNPETAAVTGIDSVNNVEQIVIEKPAAGNYSLKVLAEKIPDGTQEYYLVYDVIENSTTLTYPVGAERLSKGDVVNISWDSYGNKTSTFSILYSLNSGESWTSINASVAANLRQLAWTVPDAATRLAKIRIVQNETGVTRDSDVFTILGTPALSLTPAQCEGYAAIQWTAVPGATEYEVMVLDGEQMKSVAKTTELKYLFSGLAPDSTYIFSVRARKDTINGRRAIAISRRPNTGTCAGAISDKDLKVESIVSPAESGRMFTSTSLSAAQKITVRIRNIDDQTTTGVVEVGYAIGSGDPAVHWETLGSPVPGGSYLDFTFTKEVNMRTPGTYPIKILVKYSGDPVETNNMLTKTFKQLPNAALTLPYFENFESVPAQQITADKEEVVGADAYVFSKLTADGRLRTFVEPVAAYSGSKALTVDAQNITVTYNQNVITGTYNLSGYQINSDELRLTFRYKVNGPDYNKAYSVQVRGNENDIWISAYTLYVREDEVTDKGFSVASIELSEILKQNNQQYSATFQVKWLLEANYNAPGEGLVLDDISLFKAVSDLAITDITAPNISPCDYGGQNQFSLVVKNNGNSDCYNVPVRYSGNHSAHQAGWIPVIRKGESLNISYAYPYDIFVSGTHNFSVWVEKANDINNHNDTVHVVLQTADQISQFPYHQNFENGEGGWYSGGTNNSWQFGTPSAPKTKSAASGTNAWKTSLTGNYNNNELSYLYSPCFSIPFMENPRLSFSTSIDFASCQSGVCDMAYVEYNVGNGWQRLGSRGAETNWYTAEAEGSGVWSVQDYTRWHVSTIPLPVHSYQTIRFRFVVKTDGQNNREGIAIDDIHIYDLPQEIFAQAPGSVKVEQSGLIPNNWNFFLQDNRLLAAINPRAQDMGVVSLQSYLNDGATKNNNGQHYMNRNFIIRATNKNLTDFVSVRLYFTDKEVEKLIGAPAVNGVEKPQSAYDLGITKYSGANEDADLLNNANFTWSFYPKSAITKVPFGQGYYLEFMTKSFSEFWFSKEYAGTGTPLPVDLIAFSAKKINAADGPDHARLDWKTASEKSFSHFEIQMAEGNQKMLKNEFATIGTLSGTGESSAENNYTFTDRSLKGNLTYYYRLAMIDTDKSVRYSAVRAVSFEQQQSWRVFPNPSDGKFNIEFKADKGENLQFHVHDLNGRLVKSEQVKATGLMQKREIMLSPMDIASGLYLIQVISKDAEQTFKVVMK</sequence>
<dbReference type="InterPro" id="IPR008979">
    <property type="entry name" value="Galactose-bd-like_sf"/>
</dbReference>
<dbReference type="InterPro" id="IPR036116">
    <property type="entry name" value="FN3_sf"/>
</dbReference>
<dbReference type="GO" id="GO:0004252">
    <property type="term" value="F:serine-type endopeptidase activity"/>
    <property type="evidence" value="ECO:0007669"/>
    <property type="project" value="UniProtKB-UniRule"/>
</dbReference>
<dbReference type="SUPFAM" id="SSF49785">
    <property type="entry name" value="Galactose-binding domain-like"/>
    <property type="match status" value="1"/>
</dbReference>
<dbReference type="PROSITE" id="PS51892">
    <property type="entry name" value="SUBTILASE"/>
    <property type="match status" value="1"/>
</dbReference>
<dbReference type="OrthoDB" id="9792152at2"/>
<feature type="domain" description="CARDB" evidence="8">
    <location>
        <begin position="1131"/>
        <end position="1227"/>
    </location>
</feature>
<dbReference type="Proteomes" id="UP000190897">
    <property type="component" value="Unassembled WGS sequence"/>
</dbReference>
<dbReference type="CDD" id="cd04842">
    <property type="entry name" value="Peptidases_S8_Kp43_protease"/>
    <property type="match status" value="1"/>
</dbReference>
<feature type="active site" description="Charge relay system" evidence="5">
    <location>
        <position position="245"/>
    </location>
</feature>
<dbReference type="Gene3D" id="2.60.120.260">
    <property type="entry name" value="Galactose-binding domain-like"/>
    <property type="match status" value="1"/>
</dbReference>
<feature type="domain" description="Secretion system C-terminal sorting" evidence="9">
    <location>
        <begin position="1710"/>
        <end position="1787"/>
    </location>
</feature>
<keyword evidence="3 5" id="KW-0378">Hydrolase</keyword>
<evidence type="ECO:0000313" key="10">
    <source>
        <dbReference type="EMBL" id="SKB87468.1"/>
    </source>
</evidence>
<feature type="active site" description="Charge relay system" evidence="5">
    <location>
        <position position="270"/>
    </location>
</feature>
<dbReference type="GO" id="GO:0006508">
    <property type="term" value="P:proteolysis"/>
    <property type="evidence" value="ECO:0007669"/>
    <property type="project" value="UniProtKB-KW"/>
</dbReference>
<comment type="similarity">
    <text evidence="1 5">Belongs to the peptidase S8 family.</text>
</comment>
<evidence type="ECO:0000256" key="2">
    <source>
        <dbReference type="ARBA" id="ARBA00022670"/>
    </source>
</evidence>
<dbReference type="PRINTS" id="PR00723">
    <property type="entry name" value="SUBTILISIN"/>
</dbReference>
<dbReference type="Gene3D" id="2.60.120.380">
    <property type="match status" value="1"/>
</dbReference>
<dbReference type="CDD" id="cd00063">
    <property type="entry name" value="FN3"/>
    <property type="match status" value="1"/>
</dbReference>
<evidence type="ECO:0000256" key="1">
    <source>
        <dbReference type="ARBA" id="ARBA00011073"/>
    </source>
</evidence>
<dbReference type="Pfam" id="PF18962">
    <property type="entry name" value="Por_Secre_tail"/>
    <property type="match status" value="1"/>
</dbReference>
<evidence type="ECO:0000259" key="9">
    <source>
        <dbReference type="Pfam" id="PF18962"/>
    </source>
</evidence>
<organism evidence="10 11">
    <name type="scientific">Dyadobacter psychrophilus</name>
    <dbReference type="NCBI Taxonomy" id="651661"/>
    <lineage>
        <taxon>Bacteria</taxon>
        <taxon>Pseudomonadati</taxon>
        <taxon>Bacteroidota</taxon>
        <taxon>Cytophagia</taxon>
        <taxon>Cytophagales</taxon>
        <taxon>Spirosomataceae</taxon>
        <taxon>Dyadobacter</taxon>
    </lineage>
</organism>
<evidence type="ECO:0000256" key="6">
    <source>
        <dbReference type="SAM" id="SignalP"/>
    </source>
</evidence>
<name>A0A1T5EUC9_9BACT</name>
<dbReference type="SUPFAM" id="SSF49265">
    <property type="entry name" value="Fibronectin type III"/>
    <property type="match status" value="1"/>
</dbReference>
<dbReference type="InterPro" id="IPR000209">
    <property type="entry name" value="Peptidase_S8/S53_dom"/>
</dbReference>
<gene>
    <name evidence="10" type="ORF">SAMN05660293_02764</name>
</gene>
<proteinExistence type="inferred from homology"/>
<dbReference type="InterPro" id="IPR003961">
    <property type="entry name" value="FN3_dom"/>
</dbReference>
<accession>A0A1T5EUC9</accession>
<evidence type="ECO:0000259" key="8">
    <source>
        <dbReference type="Pfam" id="PF07705"/>
    </source>
</evidence>
<dbReference type="Pfam" id="PF07705">
    <property type="entry name" value="CARDB"/>
    <property type="match status" value="1"/>
</dbReference>
<dbReference type="InterPro" id="IPR034058">
    <property type="entry name" value="TagA/B/C/D_pept_dom"/>
</dbReference>
<keyword evidence="11" id="KW-1185">Reference proteome</keyword>
<evidence type="ECO:0000256" key="3">
    <source>
        <dbReference type="ARBA" id="ARBA00022801"/>
    </source>
</evidence>
<dbReference type="RefSeq" id="WP_141110282.1">
    <property type="nucleotide sequence ID" value="NZ_FUZA01000002.1"/>
</dbReference>
<dbReference type="NCBIfam" id="TIGR04183">
    <property type="entry name" value="Por_Secre_tail"/>
    <property type="match status" value="1"/>
</dbReference>
<dbReference type="InterPro" id="IPR011635">
    <property type="entry name" value="CARDB"/>
</dbReference>
<dbReference type="InterPro" id="IPR015500">
    <property type="entry name" value="Peptidase_S8_subtilisin-rel"/>
</dbReference>
<dbReference type="PROSITE" id="PS00138">
    <property type="entry name" value="SUBTILASE_SER"/>
    <property type="match status" value="1"/>
</dbReference>
<feature type="signal peptide" evidence="6">
    <location>
        <begin position="1"/>
        <end position="19"/>
    </location>
</feature>
<dbReference type="PANTHER" id="PTHR43806">
    <property type="entry name" value="PEPTIDASE S8"/>
    <property type="match status" value="1"/>
</dbReference>
<keyword evidence="6" id="KW-0732">Signal</keyword>
<dbReference type="Gene3D" id="2.60.40.10">
    <property type="entry name" value="Immunoglobulins"/>
    <property type="match status" value="4"/>
</dbReference>
<keyword evidence="2 5" id="KW-0645">Protease</keyword>
<dbReference type="Pfam" id="PF00082">
    <property type="entry name" value="Peptidase_S8"/>
    <property type="match status" value="1"/>
</dbReference>
<dbReference type="SUPFAM" id="SSF52743">
    <property type="entry name" value="Subtilisin-like"/>
    <property type="match status" value="1"/>
</dbReference>
<evidence type="ECO:0000313" key="11">
    <source>
        <dbReference type="Proteomes" id="UP000190897"/>
    </source>
</evidence>
<dbReference type="STRING" id="651661.SAMN05660293_02764"/>
<dbReference type="InterPro" id="IPR036852">
    <property type="entry name" value="Peptidase_S8/S53_dom_sf"/>
</dbReference>
<evidence type="ECO:0000256" key="4">
    <source>
        <dbReference type="ARBA" id="ARBA00022825"/>
    </source>
</evidence>
<feature type="chain" id="PRO_5012866101" evidence="6">
    <location>
        <begin position="20"/>
        <end position="1789"/>
    </location>
</feature>
<dbReference type="InterPro" id="IPR026444">
    <property type="entry name" value="Secre_tail"/>
</dbReference>
<feature type="domain" description="Peptidase S8/S53" evidence="7">
    <location>
        <begin position="237"/>
        <end position="499"/>
    </location>
</feature>
<evidence type="ECO:0000259" key="7">
    <source>
        <dbReference type="Pfam" id="PF00082"/>
    </source>
</evidence>
<dbReference type="InterPro" id="IPR023828">
    <property type="entry name" value="Peptidase_S8_Ser-AS"/>
</dbReference>
<dbReference type="Gene3D" id="3.40.50.200">
    <property type="entry name" value="Peptidase S8/S53 domain"/>
    <property type="match status" value="1"/>
</dbReference>
<protein>
    <submittedName>
        <fullName evidence="10">Por secretion system C-terminal sorting domain-containing protein</fullName>
    </submittedName>
</protein>
<reference evidence="11" key="1">
    <citation type="submission" date="2017-02" db="EMBL/GenBank/DDBJ databases">
        <authorList>
            <person name="Varghese N."/>
            <person name="Submissions S."/>
        </authorList>
    </citation>
    <scope>NUCLEOTIDE SEQUENCE [LARGE SCALE GENOMIC DNA]</scope>
    <source>
        <strain evidence="11">DSM 22270</strain>
    </source>
</reference>
<keyword evidence="4 5" id="KW-0720">Serine protease</keyword>
<evidence type="ECO:0000256" key="5">
    <source>
        <dbReference type="PROSITE-ProRule" id="PRU01240"/>
    </source>
</evidence>